<accession>A0A4Q7ZIZ6</accession>
<proteinExistence type="predicted"/>
<dbReference type="Pfam" id="PF03551">
    <property type="entry name" value="PadR"/>
    <property type="match status" value="1"/>
</dbReference>
<dbReference type="Gene3D" id="1.10.10.10">
    <property type="entry name" value="Winged helix-like DNA-binding domain superfamily/Winged helix DNA-binding domain"/>
    <property type="match status" value="1"/>
</dbReference>
<dbReference type="GO" id="GO:0003677">
    <property type="term" value="F:DNA binding"/>
    <property type="evidence" value="ECO:0007669"/>
    <property type="project" value="UniProtKB-KW"/>
</dbReference>
<organism evidence="3 4">
    <name type="scientific">Krasilnikovia cinnamomea</name>
    <dbReference type="NCBI Taxonomy" id="349313"/>
    <lineage>
        <taxon>Bacteria</taxon>
        <taxon>Bacillati</taxon>
        <taxon>Actinomycetota</taxon>
        <taxon>Actinomycetes</taxon>
        <taxon>Micromonosporales</taxon>
        <taxon>Micromonosporaceae</taxon>
        <taxon>Krasilnikovia</taxon>
    </lineage>
</organism>
<dbReference type="PANTHER" id="PTHR43252:SF6">
    <property type="entry name" value="NEGATIVE TRANSCRIPTION REGULATOR PADR"/>
    <property type="match status" value="1"/>
</dbReference>
<feature type="region of interest" description="Disordered" evidence="1">
    <location>
        <begin position="198"/>
        <end position="269"/>
    </location>
</feature>
<dbReference type="SUPFAM" id="SSF46785">
    <property type="entry name" value="Winged helix' DNA-binding domain"/>
    <property type="match status" value="1"/>
</dbReference>
<comment type="caution">
    <text evidence="3">The sequence shown here is derived from an EMBL/GenBank/DDBJ whole genome shotgun (WGS) entry which is preliminary data.</text>
</comment>
<dbReference type="AlphaFoldDB" id="A0A4Q7ZIZ6"/>
<feature type="domain" description="Transcription regulator PadR N-terminal" evidence="2">
    <location>
        <begin position="3"/>
        <end position="79"/>
    </location>
</feature>
<sequence>MMILGVVQWMQPVHGYDVRRELLSWSADKWANVQPGSIYHALRKLTDEGLLRAVATEQVGARPARTTYEVTEKGAGEFQALLRNNWWHLATPPDPFLAAFSFLPALPREEAAAALRNRATQLRAGVQQLQAALGSEWAASKPVFVGWMWELAVDKSEAEIAWCERVAKRIEQGDPYLPSEASLPSGEVSSVEAAGTFSSAEGAGDSVPGEATGSLPSGEVGEVGEAGEAAGVGGAGEVAGKSSPDAESGKPSVATATGKPGWPSAWVSR</sequence>
<keyword evidence="3" id="KW-0238">DNA-binding</keyword>
<evidence type="ECO:0000256" key="1">
    <source>
        <dbReference type="SAM" id="MobiDB-lite"/>
    </source>
</evidence>
<dbReference type="InterPro" id="IPR036390">
    <property type="entry name" value="WH_DNA-bd_sf"/>
</dbReference>
<protein>
    <submittedName>
        <fullName evidence="3">DNA-binding PadR family transcriptional regulator</fullName>
    </submittedName>
</protein>
<dbReference type="PANTHER" id="PTHR43252">
    <property type="entry name" value="TRANSCRIPTIONAL REGULATOR YQJI"/>
    <property type="match status" value="1"/>
</dbReference>
<dbReference type="InterPro" id="IPR005149">
    <property type="entry name" value="Tscrpt_reg_PadR_N"/>
</dbReference>
<keyword evidence="4" id="KW-1185">Reference proteome</keyword>
<evidence type="ECO:0000259" key="2">
    <source>
        <dbReference type="Pfam" id="PF03551"/>
    </source>
</evidence>
<name>A0A4Q7ZIZ6_9ACTN</name>
<dbReference type="EMBL" id="SHKY01000001">
    <property type="protein sequence ID" value="RZU50253.1"/>
    <property type="molecule type" value="Genomic_DNA"/>
</dbReference>
<evidence type="ECO:0000313" key="3">
    <source>
        <dbReference type="EMBL" id="RZU50253.1"/>
    </source>
</evidence>
<gene>
    <name evidence="3" type="ORF">EV385_2019</name>
</gene>
<reference evidence="3 4" key="1">
    <citation type="submission" date="2019-02" db="EMBL/GenBank/DDBJ databases">
        <title>Sequencing the genomes of 1000 actinobacteria strains.</title>
        <authorList>
            <person name="Klenk H.-P."/>
        </authorList>
    </citation>
    <scope>NUCLEOTIDE SEQUENCE [LARGE SCALE GENOMIC DNA]</scope>
    <source>
        <strain evidence="3 4">DSM 45162</strain>
    </source>
</reference>
<dbReference type="InterPro" id="IPR036388">
    <property type="entry name" value="WH-like_DNA-bd_sf"/>
</dbReference>
<evidence type="ECO:0000313" key="4">
    <source>
        <dbReference type="Proteomes" id="UP000292564"/>
    </source>
</evidence>
<dbReference type="Proteomes" id="UP000292564">
    <property type="component" value="Unassembled WGS sequence"/>
</dbReference>